<protein>
    <recommendedName>
        <fullName evidence="1">Reverse transcriptase domain-containing protein</fullName>
    </recommendedName>
</protein>
<dbReference type="PaxDb" id="4097-A0A1S3XR60"/>
<dbReference type="KEGG" id="nta:107767848"/>
<gene>
    <name evidence="2" type="primary">LOC107767848</name>
</gene>
<dbReference type="OMA" id="DNILLAW"/>
<evidence type="ECO:0000259" key="1">
    <source>
        <dbReference type="Pfam" id="PF00078"/>
    </source>
</evidence>
<proteinExistence type="predicted"/>
<dbReference type="PANTHER" id="PTHR46890">
    <property type="entry name" value="NON-LTR RETROLELEMENT REVERSE TRANSCRIPTASE-LIKE PROTEIN-RELATED"/>
    <property type="match status" value="1"/>
</dbReference>
<dbReference type="AlphaFoldDB" id="A0A1S3XR60"/>
<organism evidence="2">
    <name type="scientific">Nicotiana tabacum</name>
    <name type="common">Common tobacco</name>
    <dbReference type="NCBI Taxonomy" id="4097"/>
    <lineage>
        <taxon>Eukaryota</taxon>
        <taxon>Viridiplantae</taxon>
        <taxon>Streptophyta</taxon>
        <taxon>Embryophyta</taxon>
        <taxon>Tracheophyta</taxon>
        <taxon>Spermatophyta</taxon>
        <taxon>Magnoliopsida</taxon>
        <taxon>eudicotyledons</taxon>
        <taxon>Gunneridae</taxon>
        <taxon>Pentapetalae</taxon>
        <taxon>asterids</taxon>
        <taxon>lamiids</taxon>
        <taxon>Solanales</taxon>
        <taxon>Solanaceae</taxon>
        <taxon>Nicotianoideae</taxon>
        <taxon>Nicotianeae</taxon>
        <taxon>Nicotiana</taxon>
    </lineage>
</organism>
<dbReference type="Pfam" id="PF00078">
    <property type="entry name" value="RVT_1"/>
    <property type="match status" value="1"/>
</dbReference>
<dbReference type="InterPro" id="IPR000477">
    <property type="entry name" value="RT_dom"/>
</dbReference>
<sequence>MEQNQDLLRQPTKEEVNVAIVGLNGEELPKFVTHTNLVFLPKKKEVTTFSDMRLISLSNFINKVFSRVIHEMLVILLPNLISDEQAGFVKGRSIVEIVLLTQEIINDIRMRTNARPNVVIKLDMTKAYDRLS</sequence>
<feature type="domain" description="Reverse transcriptase" evidence="1">
    <location>
        <begin position="42"/>
        <end position="130"/>
    </location>
</feature>
<accession>A0A1S3XR60</accession>
<reference evidence="2" key="1">
    <citation type="submission" date="2025-08" db="UniProtKB">
        <authorList>
            <consortium name="RefSeq"/>
        </authorList>
    </citation>
    <scope>IDENTIFICATION</scope>
</reference>
<evidence type="ECO:0000313" key="2">
    <source>
        <dbReference type="RefSeq" id="XP_016442433.1"/>
    </source>
</evidence>
<dbReference type="PANTHER" id="PTHR46890:SF34">
    <property type="entry name" value="REVERSE TRANSCRIPTASE DOMAIN-CONTAINING PROTEIN"/>
    <property type="match status" value="1"/>
</dbReference>
<name>A0A1S3XR60_TOBAC</name>
<dbReference type="OrthoDB" id="1215211at2759"/>
<dbReference type="RefSeq" id="XP_016442433.1">
    <property type="nucleotide sequence ID" value="XM_016586947.1"/>
</dbReference>
<dbReference type="InterPro" id="IPR052343">
    <property type="entry name" value="Retrotransposon-Effector_Assoc"/>
</dbReference>